<keyword evidence="3" id="KW-1185">Reference proteome</keyword>
<dbReference type="AlphaFoldDB" id="A0AAV9K4T7"/>
<protein>
    <recommendedName>
        <fullName evidence="1">Reverse transcriptase zinc-binding domain-containing protein</fullName>
    </recommendedName>
</protein>
<evidence type="ECO:0000313" key="2">
    <source>
        <dbReference type="EMBL" id="KAK4708344.1"/>
    </source>
</evidence>
<name>A0AAV9K4T7_9SOLN</name>
<evidence type="ECO:0000313" key="3">
    <source>
        <dbReference type="Proteomes" id="UP001311915"/>
    </source>
</evidence>
<dbReference type="EMBL" id="JAWPEI010000012">
    <property type="protein sequence ID" value="KAK4708344.1"/>
    <property type="molecule type" value="Genomic_DNA"/>
</dbReference>
<gene>
    <name evidence="2" type="ORF">R3W88_029269</name>
</gene>
<dbReference type="Pfam" id="PF13966">
    <property type="entry name" value="zf-RVT"/>
    <property type="match status" value="1"/>
</dbReference>
<accession>A0AAV9K4T7</accession>
<reference evidence="2 3" key="1">
    <citation type="submission" date="2023-10" db="EMBL/GenBank/DDBJ databases">
        <title>Genome-Wide Identification Analysis in wild type Solanum Pinnatisectum Reveals Some Genes Defensing Phytophthora Infestans.</title>
        <authorList>
            <person name="Sun C."/>
        </authorList>
    </citation>
    <scope>NUCLEOTIDE SEQUENCE [LARGE SCALE GENOMIC DNA]</scope>
    <source>
        <strain evidence="2">LQN</strain>
        <tissue evidence="2">Leaf</tissue>
    </source>
</reference>
<dbReference type="InterPro" id="IPR026960">
    <property type="entry name" value="RVT-Znf"/>
</dbReference>
<evidence type="ECO:0000259" key="1">
    <source>
        <dbReference type="Pfam" id="PF13966"/>
    </source>
</evidence>
<organism evidence="2 3">
    <name type="scientific">Solanum pinnatisectum</name>
    <name type="common">tansyleaf nightshade</name>
    <dbReference type="NCBI Taxonomy" id="50273"/>
    <lineage>
        <taxon>Eukaryota</taxon>
        <taxon>Viridiplantae</taxon>
        <taxon>Streptophyta</taxon>
        <taxon>Embryophyta</taxon>
        <taxon>Tracheophyta</taxon>
        <taxon>Spermatophyta</taxon>
        <taxon>Magnoliopsida</taxon>
        <taxon>eudicotyledons</taxon>
        <taxon>Gunneridae</taxon>
        <taxon>Pentapetalae</taxon>
        <taxon>asterids</taxon>
        <taxon>lamiids</taxon>
        <taxon>Solanales</taxon>
        <taxon>Solanaceae</taxon>
        <taxon>Solanoideae</taxon>
        <taxon>Solaneae</taxon>
        <taxon>Solanum</taxon>
    </lineage>
</organism>
<comment type="caution">
    <text evidence="2">The sequence shown here is derived from an EMBL/GenBank/DDBJ whole genome shotgun (WGS) entry which is preliminary data.</text>
</comment>
<dbReference type="Proteomes" id="UP001311915">
    <property type="component" value="Unassembled WGS sequence"/>
</dbReference>
<sequence>MWLLYHHRLPTNQSLKEKGISVNLKCQYCDYPKEDSSHIFFECQNSLNFWNSIQSKSDNQGATIAGKINESNWIDEWHSLKNKNFNH</sequence>
<feature type="domain" description="Reverse transcriptase zinc-binding" evidence="1">
    <location>
        <begin position="1"/>
        <end position="50"/>
    </location>
</feature>
<proteinExistence type="predicted"/>